<dbReference type="GO" id="GO:0016593">
    <property type="term" value="C:Cdc73/Paf1 complex"/>
    <property type="evidence" value="ECO:0007669"/>
    <property type="project" value="InterPro"/>
</dbReference>
<dbReference type="Proteomes" id="UP000095283">
    <property type="component" value="Unplaced"/>
</dbReference>
<protein>
    <submittedName>
        <fullName evidence="4">CDC73_N domain-containing protein</fullName>
    </submittedName>
</protein>
<accession>A0A1I7X0T8</accession>
<dbReference type="AlphaFoldDB" id="A0A1I7X0T8"/>
<dbReference type="InterPro" id="IPR007852">
    <property type="entry name" value="Cdc73/Parafibromin"/>
</dbReference>
<dbReference type="PANTHER" id="PTHR12466:SF8">
    <property type="entry name" value="PARAFIBROMIN"/>
    <property type="match status" value="1"/>
</dbReference>
<dbReference type="Pfam" id="PF16050">
    <property type="entry name" value="CDC73_N"/>
    <property type="match status" value="1"/>
</dbReference>
<evidence type="ECO:0000259" key="2">
    <source>
        <dbReference type="Pfam" id="PF16050"/>
    </source>
</evidence>
<dbReference type="GO" id="GO:0000993">
    <property type="term" value="F:RNA polymerase II complex binding"/>
    <property type="evidence" value="ECO:0007669"/>
    <property type="project" value="TreeGrafter"/>
</dbReference>
<evidence type="ECO:0000313" key="4">
    <source>
        <dbReference type="WBParaSite" id="Hba_11058"/>
    </source>
</evidence>
<evidence type="ECO:0000256" key="1">
    <source>
        <dbReference type="SAM" id="MobiDB-lite"/>
    </source>
</evidence>
<sequence>MAADPLRFLHEYAIGERQIKEIIHNNEKYFAFGDQAYKKDTPTNLLVYGKQNEYYTIESLWFLWENRSLAHPAYVRDATASNIKAVTRPDRREILEYLKGERSEIPSNHNASQPPPAPIATNRLVPDGPLEPERKKMKLEPSIAKGQRIDQLLNKDIRGEDKPELRALNDSLTADKIAALKKKRMNHQKRNIASTMDELVMN</sequence>
<dbReference type="GO" id="GO:0006368">
    <property type="term" value="P:transcription elongation by RNA polymerase II"/>
    <property type="evidence" value="ECO:0007669"/>
    <property type="project" value="InterPro"/>
</dbReference>
<organism evidence="3 4">
    <name type="scientific">Heterorhabditis bacteriophora</name>
    <name type="common">Entomopathogenic nematode worm</name>
    <dbReference type="NCBI Taxonomy" id="37862"/>
    <lineage>
        <taxon>Eukaryota</taxon>
        <taxon>Metazoa</taxon>
        <taxon>Ecdysozoa</taxon>
        <taxon>Nematoda</taxon>
        <taxon>Chromadorea</taxon>
        <taxon>Rhabditida</taxon>
        <taxon>Rhabditina</taxon>
        <taxon>Rhabditomorpha</taxon>
        <taxon>Strongyloidea</taxon>
        <taxon>Heterorhabditidae</taxon>
        <taxon>Heterorhabditis</taxon>
    </lineage>
</organism>
<dbReference type="GO" id="GO:0032968">
    <property type="term" value="P:positive regulation of transcription elongation by RNA polymerase II"/>
    <property type="evidence" value="ECO:0007669"/>
    <property type="project" value="TreeGrafter"/>
</dbReference>
<dbReference type="PANTHER" id="PTHR12466">
    <property type="entry name" value="CDC73 DOMAIN PROTEIN"/>
    <property type="match status" value="1"/>
</dbReference>
<keyword evidence="3" id="KW-1185">Reference proteome</keyword>
<reference evidence="4" key="1">
    <citation type="submission" date="2016-11" db="UniProtKB">
        <authorList>
            <consortium name="WormBaseParasite"/>
        </authorList>
    </citation>
    <scope>IDENTIFICATION</scope>
</reference>
<proteinExistence type="predicted"/>
<feature type="domain" description="Paf1 complex subunit Cdc73 N-terminal" evidence="2">
    <location>
        <begin position="3"/>
        <end position="197"/>
    </location>
</feature>
<name>A0A1I7X0T8_HETBA</name>
<dbReference type="InterPro" id="IPR032041">
    <property type="entry name" value="Cdc73_N"/>
</dbReference>
<feature type="region of interest" description="Disordered" evidence="1">
    <location>
        <begin position="102"/>
        <end position="133"/>
    </location>
</feature>
<evidence type="ECO:0000313" key="3">
    <source>
        <dbReference type="Proteomes" id="UP000095283"/>
    </source>
</evidence>
<dbReference type="WBParaSite" id="Hba_11058">
    <property type="protein sequence ID" value="Hba_11058"/>
    <property type="gene ID" value="Hba_11058"/>
</dbReference>